<organism evidence="1 2">
    <name type="scientific">Aspergillus granulosus</name>
    <dbReference type="NCBI Taxonomy" id="176169"/>
    <lineage>
        <taxon>Eukaryota</taxon>
        <taxon>Fungi</taxon>
        <taxon>Dikarya</taxon>
        <taxon>Ascomycota</taxon>
        <taxon>Pezizomycotina</taxon>
        <taxon>Eurotiomycetes</taxon>
        <taxon>Eurotiomycetidae</taxon>
        <taxon>Eurotiales</taxon>
        <taxon>Aspergillaceae</taxon>
        <taxon>Aspergillus</taxon>
        <taxon>Aspergillus subgen. Nidulantes</taxon>
    </lineage>
</organism>
<gene>
    <name evidence="1" type="ORF">BJX63DRAFT_440093</name>
</gene>
<protein>
    <submittedName>
        <fullName evidence="1">Uncharacterized protein</fullName>
    </submittedName>
</protein>
<dbReference type="EMBL" id="JBFXLT010000137">
    <property type="protein sequence ID" value="KAL2807587.1"/>
    <property type="molecule type" value="Genomic_DNA"/>
</dbReference>
<sequence length="197" mass="22170">MKSIFTQFLSPRTAALAVLGNIQPDIMVKQDKIPDHNDAIYNTVLKEDQVFNIEFLEIAPTPIIADRVFLVYLRGYLPESKKKALALLDEGLVKATLSVSGSVVYADGSHDDEESATVPLKTTPFNDLAHLTIRDTRGIQVDYMPSSDRSDILLDFQIPTMWLKSGMWTSKADARLRDVNNTCLFAMRLTQWLDGRH</sequence>
<keyword evidence="2" id="KW-1185">Reference proteome</keyword>
<evidence type="ECO:0000313" key="2">
    <source>
        <dbReference type="Proteomes" id="UP001610334"/>
    </source>
</evidence>
<accession>A0ABR4GWN5</accession>
<dbReference type="Proteomes" id="UP001610334">
    <property type="component" value="Unassembled WGS sequence"/>
</dbReference>
<proteinExistence type="predicted"/>
<evidence type="ECO:0000313" key="1">
    <source>
        <dbReference type="EMBL" id="KAL2807587.1"/>
    </source>
</evidence>
<reference evidence="1 2" key="1">
    <citation type="submission" date="2024-07" db="EMBL/GenBank/DDBJ databases">
        <title>Section-level genome sequencing and comparative genomics of Aspergillus sections Usti and Cavernicolus.</title>
        <authorList>
            <consortium name="Lawrence Berkeley National Laboratory"/>
            <person name="Nybo J.L."/>
            <person name="Vesth T.C."/>
            <person name="Theobald S."/>
            <person name="Frisvad J.C."/>
            <person name="Larsen T.O."/>
            <person name="Kjaerboelling I."/>
            <person name="Rothschild-Mancinelli K."/>
            <person name="Lyhne E.K."/>
            <person name="Kogle M.E."/>
            <person name="Barry K."/>
            <person name="Clum A."/>
            <person name="Na H."/>
            <person name="Ledsgaard L."/>
            <person name="Lin J."/>
            <person name="Lipzen A."/>
            <person name="Kuo A."/>
            <person name="Riley R."/>
            <person name="Mondo S."/>
            <person name="Labutti K."/>
            <person name="Haridas S."/>
            <person name="Pangalinan J."/>
            <person name="Salamov A.A."/>
            <person name="Simmons B.A."/>
            <person name="Magnuson J.K."/>
            <person name="Chen J."/>
            <person name="Drula E."/>
            <person name="Henrissat B."/>
            <person name="Wiebenga A."/>
            <person name="Lubbers R.J."/>
            <person name="Gomes A.C."/>
            <person name="Makela M.R."/>
            <person name="Stajich J."/>
            <person name="Grigoriev I.V."/>
            <person name="Mortensen U.H."/>
            <person name="De Vries R.P."/>
            <person name="Baker S.E."/>
            <person name="Andersen M.R."/>
        </authorList>
    </citation>
    <scope>NUCLEOTIDE SEQUENCE [LARGE SCALE GENOMIC DNA]</scope>
    <source>
        <strain evidence="1 2">CBS 588.65</strain>
    </source>
</reference>
<name>A0ABR4GWN5_9EURO</name>
<comment type="caution">
    <text evidence="1">The sequence shown here is derived from an EMBL/GenBank/DDBJ whole genome shotgun (WGS) entry which is preliminary data.</text>
</comment>